<gene>
    <name evidence="6 8" type="primary">nusB</name>
    <name evidence="8" type="ORF">I6U51_10040</name>
</gene>
<comment type="function">
    <text evidence="6">Involved in transcription antitermination. Required for transcription of ribosomal RNA (rRNA) genes. Binds specifically to the boxA antiterminator sequence of the ribosomal RNA (rrn) operons.</text>
</comment>
<keyword evidence="3 6" id="KW-0694">RNA-binding</keyword>
<keyword evidence="2 6" id="KW-0889">Transcription antitermination</keyword>
<accession>A0A934I0Y8</accession>
<dbReference type="Gene3D" id="1.10.940.10">
    <property type="entry name" value="NusB-like"/>
    <property type="match status" value="1"/>
</dbReference>
<dbReference type="GO" id="GO:0005829">
    <property type="term" value="C:cytosol"/>
    <property type="evidence" value="ECO:0007669"/>
    <property type="project" value="TreeGrafter"/>
</dbReference>
<evidence type="ECO:0000259" key="7">
    <source>
        <dbReference type="Pfam" id="PF01029"/>
    </source>
</evidence>
<evidence type="ECO:0000313" key="8">
    <source>
        <dbReference type="EMBL" id="MBI6873041.1"/>
    </source>
</evidence>
<dbReference type="PANTHER" id="PTHR11078:SF3">
    <property type="entry name" value="ANTITERMINATION NUSB DOMAIN-CONTAINING PROTEIN"/>
    <property type="match status" value="1"/>
</dbReference>
<dbReference type="InterPro" id="IPR011605">
    <property type="entry name" value="NusB_fam"/>
</dbReference>
<protein>
    <recommendedName>
        <fullName evidence="6">Transcription antitermination protein NusB</fullName>
    </recommendedName>
    <alternativeName>
        <fullName evidence="6">Antitermination factor NusB</fullName>
    </alternativeName>
</protein>
<dbReference type="HAMAP" id="MF_00073">
    <property type="entry name" value="NusB"/>
    <property type="match status" value="1"/>
</dbReference>
<dbReference type="GO" id="GO:0006353">
    <property type="term" value="P:DNA-templated transcription termination"/>
    <property type="evidence" value="ECO:0007669"/>
    <property type="project" value="UniProtKB-UniRule"/>
</dbReference>
<evidence type="ECO:0000256" key="2">
    <source>
        <dbReference type="ARBA" id="ARBA00022814"/>
    </source>
</evidence>
<feature type="domain" description="NusB/RsmB/TIM44" evidence="7">
    <location>
        <begin position="4"/>
        <end position="153"/>
    </location>
</feature>
<dbReference type="EMBL" id="JAEEGB010000010">
    <property type="protein sequence ID" value="MBI6873041.1"/>
    <property type="molecule type" value="Genomic_DNA"/>
</dbReference>
<comment type="similarity">
    <text evidence="1 6">Belongs to the NusB family.</text>
</comment>
<evidence type="ECO:0000256" key="1">
    <source>
        <dbReference type="ARBA" id="ARBA00005952"/>
    </source>
</evidence>
<dbReference type="GO" id="GO:0003723">
    <property type="term" value="F:RNA binding"/>
    <property type="evidence" value="ECO:0007669"/>
    <property type="project" value="UniProtKB-UniRule"/>
</dbReference>
<dbReference type="PANTHER" id="PTHR11078">
    <property type="entry name" value="N UTILIZATION SUBSTANCE PROTEIN B-RELATED"/>
    <property type="match status" value="1"/>
</dbReference>
<dbReference type="InterPro" id="IPR035926">
    <property type="entry name" value="NusB-like_sf"/>
</dbReference>
<dbReference type="Proteomes" id="UP000622687">
    <property type="component" value="Unassembled WGS sequence"/>
</dbReference>
<dbReference type="Pfam" id="PF01029">
    <property type="entry name" value="NusB"/>
    <property type="match status" value="1"/>
</dbReference>
<comment type="caution">
    <text evidence="8">The sequence shown here is derived from an EMBL/GenBank/DDBJ whole genome shotgun (WGS) entry which is preliminary data.</text>
</comment>
<evidence type="ECO:0000256" key="5">
    <source>
        <dbReference type="ARBA" id="ARBA00023163"/>
    </source>
</evidence>
<dbReference type="RefSeq" id="WP_178908040.1">
    <property type="nucleotide sequence ID" value="NZ_JAEEGB010000010.1"/>
</dbReference>
<keyword evidence="5 6" id="KW-0804">Transcription</keyword>
<dbReference type="InterPro" id="IPR006027">
    <property type="entry name" value="NusB_RsmB_TIM44"/>
</dbReference>
<proteinExistence type="inferred from homology"/>
<evidence type="ECO:0000256" key="4">
    <source>
        <dbReference type="ARBA" id="ARBA00023015"/>
    </source>
</evidence>
<sequence length="157" mass="18235">MNRRKSREIAMKLLFQTTINKEDFKEVIANLKENIEVENSELDMTGLSTYKESDPESIDLEDVDMEYIIRVLKGVQENGEDIDKEIEKHLRNWKINRLSKIDVSILRICTYEFLYEKDIPKNVSINEAIELAKKYSADKSASFINGVLGSMLKEVIQ</sequence>
<dbReference type="GO" id="GO:0031564">
    <property type="term" value="P:transcription antitermination"/>
    <property type="evidence" value="ECO:0007669"/>
    <property type="project" value="UniProtKB-KW"/>
</dbReference>
<keyword evidence="9" id="KW-1185">Reference proteome</keyword>
<keyword evidence="4 6" id="KW-0805">Transcription regulation</keyword>
<dbReference type="NCBIfam" id="TIGR01951">
    <property type="entry name" value="nusB"/>
    <property type="match status" value="1"/>
</dbReference>
<evidence type="ECO:0000256" key="6">
    <source>
        <dbReference type="HAMAP-Rule" id="MF_00073"/>
    </source>
</evidence>
<dbReference type="SUPFAM" id="SSF48013">
    <property type="entry name" value="NusB-like"/>
    <property type="match status" value="1"/>
</dbReference>
<name>A0A934I0Y8_9CLOT</name>
<dbReference type="AlphaFoldDB" id="A0A934I0Y8"/>
<reference evidence="8" key="1">
    <citation type="submission" date="2020-12" db="EMBL/GenBank/DDBJ databases">
        <title>Clostridium thailandense sp. nov., a novel acetogenic bacterium isolated from peat land soil in Thailand.</title>
        <authorList>
            <person name="Chaikitkaew S."/>
            <person name="Birkeland N.K."/>
        </authorList>
    </citation>
    <scope>NUCLEOTIDE SEQUENCE</scope>
    <source>
        <strain evidence="8">DSM 17425</strain>
    </source>
</reference>
<evidence type="ECO:0000313" key="9">
    <source>
        <dbReference type="Proteomes" id="UP000622687"/>
    </source>
</evidence>
<evidence type="ECO:0000256" key="3">
    <source>
        <dbReference type="ARBA" id="ARBA00022884"/>
    </source>
</evidence>
<organism evidence="8 9">
    <name type="scientific">Clostridium aciditolerans</name>
    <dbReference type="NCBI Taxonomy" id="339861"/>
    <lineage>
        <taxon>Bacteria</taxon>
        <taxon>Bacillati</taxon>
        <taxon>Bacillota</taxon>
        <taxon>Clostridia</taxon>
        <taxon>Eubacteriales</taxon>
        <taxon>Clostridiaceae</taxon>
        <taxon>Clostridium</taxon>
    </lineage>
</organism>